<dbReference type="Gene3D" id="3.40.640.10">
    <property type="entry name" value="Type I PLP-dependent aspartate aminotransferase-like (Major domain)"/>
    <property type="match status" value="1"/>
</dbReference>
<dbReference type="OMA" id="DDHRANG"/>
<gene>
    <name evidence="3" type="ORF">FVE85_5146</name>
</gene>
<evidence type="ECO:0000313" key="3">
    <source>
        <dbReference type="EMBL" id="KAA8497561.1"/>
    </source>
</evidence>
<reference evidence="4" key="1">
    <citation type="journal article" date="2019" name="Nat. Commun.">
        <title>Expansion of phycobilisome linker gene families in mesophilic red algae.</title>
        <authorList>
            <person name="Lee J."/>
            <person name="Kim D."/>
            <person name="Bhattacharya D."/>
            <person name="Yoon H.S."/>
        </authorList>
    </citation>
    <scope>NUCLEOTIDE SEQUENCE [LARGE SCALE GENOMIC DNA]</scope>
    <source>
        <strain evidence="4">CCMP 1328</strain>
    </source>
</reference>
<evidence type="ECO:0000259" key="2">
    <source>
        <dbReference type="Pfam" id="PF00266"/>
    </source>
</evidence>
<comment type="caution">
    <text evidence="3">The sequence shown here is derived from an EMBL/GenBank/DDBJ whole genome shotgun (WGS) entry which is preliminary data.</text>
</comment>
<evidence type="ECO:0000256" key="1">
    <source>
        <dbReference type="ARBA" id="ARBA00022898"/>
    </source>
</evidence>
<keyword evidence="3" id="KW-0456">Lyase</keyword>
<dbReference type="EMBL" id="VRMN01000001">
    <property type="protein sequence ID" value="KAA8497561.1"/>
    <property type="molecule type" value="Genomic_DNA"/>
</dbReference>
<dbReference type="Pfam" id="PF00266">
    <property type="entry name" value="Aminotran_5"/>
    <property type="match status" value="1"/>
</dbReference>
<organism evidence="3 4">
    <name type="scientific">Porphyridium purpureum</name>
    <name type="common">Red alga</name>
    <name type="synonym">Porphyridium cruentum</name>
    <dbReference type="NCBI Taxonomy" id="35688"/>
    <lineage>
        <taxon>Eukaryota</taxon>
        <taxon>Rhodophyta</taxon>
        <taxon>Bangiophyceae</taxon>
        <taxon>Porphyridiales</taxon>
        <taxon>Porphyridiaceae</taxon>
        <taxon>Porphyridium</taxon>
    </lineage>
</organism>
<keyword evidence="1" id="KW-0663">Pyridoxal phosphate</keyword>
<proteinExistence type="predicted"/>
<dbReference type="Proteomes" id="UP000324585">
    <property type="component" value="Unassembled WGS sequence"/>
</dbReference>
<dbReference type="Gene3D" id="3.90.1150.10">
    <property type="entry name" value="Aspartate Aminotransferase, domain 1"/>
    <property type="match status" value="1"/>
</dbReference>
<dbReference type="InterPro" id="IPR015424">
    <property type="entry name" value="PyrdxlP-dep_Trfase"/>
</dbReference>
<accession>A0A5J4Z106</accession>
<name>A0A5J4Z106_PORPP</name>
<dbReference type="AlphaFoldDB" id="A0A5J4Z106"/>
<dbReference type="GO" id="GO:0016829">
    <property type="term" value="F:lyase activity"/>
    <property type="evidence" value="ECO:0007669"/>
    <property type="project" value="UniProtKB-KW"/>
</dbReference>
<feature type="domain" description="Aminotransferase class V" evidence="2">
    <location>
        <begin position="229"/>
        <end position="318"/>
    </location>
</feature>
<protein>
    <submittedName>
        <fullName evidence="3">Hercynylcysteine sulfoxide lyase</fullName>
    </submittedName>
</protein>
<keyword evidence="4" id="KW-1185">Reference proteome</keyword>
<dbReference type="OrthoDB" id="5978656at2759"/>
<evidence type="ECO:0000313" key="4">
    <source>
        <dbReference type="Proteomes" id="UP000324585"/>
    </source>
</evidence>
<dbReference type="InterPro" id="IPR015421">
    <property type="entry name" value="PyrdxlP-dep_Trfase_major"/>
</dbReference>
<dbReference type="InterPro" id="IPR015422">
    <property type="entry name" value="PyrdxlP-dep_Trfase_small"/>
</dbReference>
<dbReference type="InterPro" id="IPR000192">
    <property type="entry name" value="Aminotrans_V_dom"/>
</dbReference>
<dbReference type="PANTHER" id="PTHR43092:SF2">
    <property type="entry name" value="HERCYNYLCYSTEINE SULFOXIDE LYASE"/>
    <property type="match status" value="1"/>
</dbReference>
<dbReference type="PANTHER" id="PTHR43092">
    <property type="entry name" value="L-CYSTEINE DESULFHYDRASE"/>
    <property type="match status" value="1"/>
</dbReference>
<sequence>MCAVEMDTYEKVERALAAPLLEGSDECVGDLDAPTRDFERRELQRVRQWADDNDKRGVKEPGRGLFMLDPAVTFLAHGSYGAVSACVYNIGVEWRLLMERQPVRFFYDTLYPYIVRSLRSLAAHFGLSRASNLALVPNVEFGVQSVLRSLRLAADDLVVSWSDILYGANMHMLRVLQHEQGFQLALFPIAAHVPLTRNGPDEQDAFVEYVVAEIHNAVRTSAASQFKRVVCFFEHVSSPSAIVFPLAKLCRAFREHDVISVVDGAHALGMFAWRDTPLDAMHVDFYVTNAHKWLCNLRGAAVLYVASEEMLRQVRPLVISWGFPRGFQSSFIWTGTLDYTPFITLWAALRVFDLLGGVKNLGARNKAPRAICMTFCSRALQLKCLHSSFWTEASS</sequence>
<dbReference type="SUPFAM" id="SSF53383">
    <property type="entry name" value="PLP-dependent transferases"/>
    <property type="match status" value="1"/>
</dbReference>